<gene>
    <name evidence="8" type="ORF">FHX71_000482</name>
</gene>
<keyword evidence="4 6" id="KW-1133">Transmembrane helix</keyword>
<feature type="domain" description="ABC3 transporter permease C-terminal" evidence="7">
    <location>
        <begin position="656"/>
        <end position="757"/>
    </location>
</feature>
<feature type="transmembrane region" description="Helical" evidence="6">
    <location>
        <begin position="650"/>
        <end position="671"/>
    </location>
</feature>
<feature type="transmembrane region" description="Helical" evidence="6">
    <location>
        <begin position="409"/>
        <end position="435"/>
    </location>
</feature>
<name>A0A7W3J5E2_9MICO</name>
<dbReference type="EMBL" id="JACGWV010000001">
    <property type="protein sequence ID" value="MBA8806540.1"/>
    <property type="molecule type" value="Genomic_DNA"/>
</dbReference>
<sequence length="773" mass="79383">MRRRLTDLTLGVRLSVGGGRSGWARLALIAVGVGLGVTMLLVAASIPSVLDARGERAAARSVESAQELTPGSPTLLTAEVRSVFHDEAINGRLLQPEDGDAPLPPGVTRQLAPGDVVVSPALERLLASDDGAALRGRWGDRTVGTIGAEGLAGPGELTFYLGTDRLTAETANRIQSFGGVEMPDDGVDPVLMLLALVGMVVLLLPVAIFVSTAVRFGSEHRDRRLAAVRLVGADVGATRRIAAGETLAGAVLGLLVGTLLFLAIGQVAGYVVPAGLTFFPADLRPVPVLAALIVLLVPVTTVLVTLSALRQVLVEPLGVVRLSGRRRRRFWWRLIFPAAGLALLHPLVTGLDDAPETQIMIVAGLVFLLTGVALVLPWLVEATVHRLRGGTVAWDLAVRRLQLDSGTAVRAVSGIAVSVAGLIALQGLVGAIGALNAEAQADTRTFQAAVLDIDPGADTSEVWVRELAGARGVTGVDTLTSVWATPDGSSAADDEILVGTGTCEVLAQEAQIGTCADGDVFVVLPDGATAPAANTSYLLGDPGAEAGPADDADALATWTLPASAETVAPPEGGVTAMNGGGPAQILATPGALAGASFAPVSVTTYVALDPAQPDALDHLRTAAAQVDPVAYASPIEQRGITAALGGIRQVLLVGTVALLAMVGASMLVNVIEQLRERRRLLAVLVAFGTRRRTLSASVLYQVAIPVVLGLALAVVTGSVLAVALQTAVEAPVRFDWAGVGATSGVAALVVLLTTAAGLPLLWRLTRPEGLRSE</sequence>
<feature type="domain" description="ABC3 transporter permease C-terminal" evidence="7">
    <location>
        <begin position="198"/>
        <end position="312"/>
    </location>
</feature>
<dbReference type="RefSeq" id="WP_182614252.1">
    <property type="nucleotide sequence ID" value="NZ_BAAATF010000002.1"/>
</dbReference>
<dbReference type="GO" id="GO:0005886">
    <property type="term" value="C:plasma membrane"/>
    <property type="evidence" value="ECO:0007669"/>
    <property type="project" value="UniProtKB-SubCell"/>
</dbReference>
<dbReference type="InterPro" id="IPR003838">
    <property type="entry name" value="ABC3_permease_C"/>
</dbReference>
<dbReference type="AlphaFoldDB" id="A0A7W3J5E2"/>
<feature type="transmembrane region" description="Helical" evidence="6">
    <location>
        <begin position="359"/>
        <end position="380"/>
    </location>
</feature>
<evidence type="ECO:0000313" key="9">
    <source>
        <dbReference type="Proteomes" id="UP000540568"/>
    </source>
</evidence>
<organism evidence="8 9">
    <name type="scientific">Promicromonospora sukumoe</name>
    <dbReference type="NCBI Taxonomy" id="88382"/>
    <lineage>
        <taxon>Bacteria</taxon>
        <taxon>Bacillati</taxon>
        <taxon>Actinomycetota</taxon>
        <taxon>Actinomycetes</taxon>
        <taxon>Micrococcales</taxon>
        <taxon>Promicromonosporaceae</taxon>
        <taxon>Promicromonospora</taxon>
    </lineage>
</organism>
<feature type="transmembrane region" description="Helical" evidence="6">
    <location>
        <begin position="190"/>
        <end position="214"/>
    </location>
</feature>
<keyword evidence="3 6" id="KW-0812">Transmembrane</keyword>
<feature type="transmembrane region" description="Helical" evidence="6">
    <location>
        <begin position="736"/>
        <end position="762"/>
    </location>
</feature>
<evidence type="ECO:0000256" key="6">
    <source>
        <dbReference type="SAM" id="Phobius"/>
    </source>
</evidence>
<evidence type="ECO:0000256" key="5">
    <source>
        <dbReference type="ARBA" id="ARBA00023136"/>
    </source>
</evidence>
<feature type="transmembrane region" description="Helical" evidence="6">
    <location>
        <begin position="247"/>
        <end position="268"/>
    </location>
</feature>
<evidence type="ECO:0000256" key="1">
    <source>
        <dbReference type="ARBA" id="ARBA00004651"/>
    </source>
</evidence>
<proteinExistence type="predicted"/>
<feature type="transmembrane region" description="Helical" evidence="6">
    <location>
        <begin position="698"/>
        <end position="724"/>
    </location>
</feature>
<comment type="caution">
    <text evidence="8">The sequence shown here is derived from an EMBL/GenBank/DDBJ whole genome shotgun (WGS) entry which is preliminary data.</text>
</comment>
<keyword evidence="9" id="KW-1185">Reference proteome</keyword>
<keyword evidence="2" id="KW-1003">Cell membrane</keyword>
<feature type="transmembrane region" description="Helical" evidence="6">
    <location>
        <begin position="288"/>
        <end position="309"/>
    </location>
</feature>
<evidence type="ECO:0000256" key="4">
    <source>
        <dbReference type="ARBA" id="ARBA00022989"/>
    </source>
</evidence>
<evidence type="ECO:0000256" key="2">
    <source>
        <dbReference type="ARBA" id="ARBA00022475"/>
    </source>
</evidence>
<evidence type="ECO:0000259" key="7">
    <source>
        <dbReference type="Pfam" id="PF02687"/>
    </source>
</evidence>
<reference evidence="8 9" key="1">
    <citation type="submission" date="2020-07" db="EMBL/GenBank/DDBJ databases">
        <title>Sequencing the genomes of 1000 actinobacteria strains.</title>
        <authorList>
            <person name="Klenk H.-P."/>
        </authorList>
    </citation>
    <scope>NUCLEOTIDE SEQUENCE [LARGE SCALE GENOMIC DNA]</scope>
    <source>
        <strain evidence="8 9">DSM 44121</strain>
    </source>
</reference>
<dbReference type="Proteomes" id="UP000540568">
    <property type="component" value="Unassembled WGS sequence"/>
</dbReference>
<evidence type="ECO:0000313" key="8">
    <source>
        <dbReference type="EMBL" id="MBA8806540.1"/>
    </source>
</evidence>
<dbReference type="Pfam" id="PF02687">
    <property type="entry name" value="FtsX"/>
    <property type="match status" value="2"/>
</dbReference>
<accession>A0A7W3J5E2</accession>
<protein>
    <recommendedName>
        <fullName evidence="7">ABC3 transporter permease C-terminal domain-containing protein</fullName>
    </recommendedName>
</protein>
<feature type="transmembrane region" description="Helical" evidence="6">
    <location>
        <begin position="23"/>
        <end position="46"/>
    </location>
</feature>
<keyword evidence="5 6" id="KW-0472">Membrane</keyword>
<evidence type="ECO:0000256" key="3">
    <source>
        <dbReference type="ARBA" id="ARBA00022692"/>
    </source>
</evidence>
<feature type="transmembrane region" description="Helical" evidence="6">
    <location>
        <begin position="330"/>
        <end position="347"/>
    </location>
</feature>
<comment type="subcellular location">
    <subcellularLocation>
        <location evidence="1">Cell membrane</location>
        <topology evidence="1">Multi-pass membrane protein</topology>
    </subcellularLocation>
</comment>